<proteinExistence type="inferred from homology"/>
<keyword evidence="12" id="KW-1185">Reference proteome</keyword>
<evidence type="ECO:0000256" key="6">
    <source>
        <dbReference type="ARBA" id="ARBA00023136"/>
    </source>
</evidence>
<evidence type="ECO:0000256" key="1">
    <source>
        <dbReference type="ARBA" id="ARBA00004651"/>
    </source>
</evidence>
<dbReference type="InterPro" id="IPR006685">
    <property type="entry name" value="MscS_channel_2nd"/>
</dbReference>
<dbReference type="EMBL" id="BAAAET010000001">
    <property type="protein sequence ID" value="GAA0686559.1"/>
    <property type="molecule type" value="Genomic_DNA"/>
</dbReference>
<dbReference type="InterPro" id="IPR049278">
    <property type="entry name" value="MS_channel_C"/>
</dbReference>
<evidence type="ECO:0000256" key="3">
    <source>
        <dbReference type="ARBA" id="ARBA00022475"/>
    </source>
</evidence>
<evidence type="ECO:0000313" key="11">
    <source>
        <dbReference type="EMBL" id="GAA0686559.1"/>
    </source>
</evidence>
<evidence type="ECO:0000256" key="5">
    <source>
        <dbReference type="ARBA" id="ARBA00022989"/>
    </source>
</evidence>
<dbReference type="InterPro" id="IPR045042">
    <property type="entry name" value="YnaI-like"/>
</dbReference>
<sequence length="386" mass="43279">MLEQLLEPILTPLFHQWPVLSDYAWQVAATVVVAAVWLLTVSFNWITARMIRHLSQKAPVWDELFLQSIRTPLRLLIWVIGLSLLLEIFSRNGLPVGTGVGSEVRRFGAILIVAWGLLRFITTAENFFTTPVKGRKQVDRTTADAVAKLLRLVVTILAGLTLLQSAGVSISGILAFGGIGGIAVGFAAKDLLANFFGGLMVYMDRPFRVGDWIRSPDKDIEGTVEYIGWRLTRIRTFDQRPLYVPNATFANIAVENPSRMRNRRIYEHIGVRYDDAAKVKPIVDDVRAMLQSHPEIDTRQTLIVHLNRFGPSSLDFMVYTFTKTTQWVKFHAIKEDVMLKIADIIFSHGAEFAFPTQTIHLAGQELPEPEALPGMAQEAADVIRSN</sequence>
<comment type="caution">
    <text evidence="11">The sequence shown here is derived from an EMBL/GenBank/DDBJ whole genome shotgun (WGS) entry which is preliminary data.</text>
</comment>
<dbReference type="SUPFAM" id="SSF50182">
    <property type="entry name" value="Sm-like ribonucleoproteins"/>
    <property type="match status" value="1"/>
</dbReference>
<protein>
    <submittedName>
        <fullName evidence="11">Mechanosensitive ion channel family protein</fullName>
    </submittedName>
</protein>
<feature type="transmembrane region" description="Helical" evidence="7">
    <location>
        <begin position="106"/>
        <end position="128"/>
    </location>
</feature>
<feature type="transmembrane region" description="Helical" evidence="7">
    <location>
        <begin position="23"/>
        <end position="46"/>
    </location>
</feature>
<feature type="domain" description="Mechanosensitive ion channel MscS" evidence="8">
    <location>
        <begin position="190"/>
        <end position="259"/>
    </location>
</feature>
<comment type="subcellular location">
    <subcellularLocation>
        <location evidence="1">Cell membrane</location>
        <topology evidence="1">Multi-pass membrane protein</topology>
    </subcellularLocation>
</comment>
<evidence type="ECO:0000256" key="2">
    <source>
        <dbReference type="ARBA" id="ARBA00008017"/>
    </source>
</evidence>
<dbReference type="Pfam" id="PF21088">
    <property type="entry name" value="MS_channel_1st"/>
    <property type="match status" value="1"/>
</dbReference>
<keyword evidence="4 7" id="KW-0812">Transmembrane</keyword>
<feature type="domain" description="Mechanosensitive ion channel transmembrane helices 2/3" evidence="10">
    <location>
        <begin position="148"/>
        <end position="189"/>
    </location>
</feature>
<dbReference type="InterPro" id="IPR006686">
    <property type="entry name" value="MscS_channel_CS"/>
</dbReference>
<evidence type="ECO:0000256" key="4">
    <source>
        <dbReference type="ARBA" id="ARBA00022692"/>
    </source>
</evidence>
<dbReference type="InterPro" id="IPR023408">
    <property type="entry name" value="MscS_beta-dom_sf"/>
</dbReference>
<dbReference type="Proteomes" id="UP001499915">
    <property type="component" value="Unassembled WGS sequence"/>
</dbReference>
<feature type="transmembrane region" description="Helical" evidence="7">
    <location>
        <begin position="182"/>
        <end position="202"/>
    </location>
</feature>
<evidence type="ECO:0000256" key="7">
    <source>
        <dbReference type="SAM" id="Phobius"/>
    </source>
</evidence>
<keyword evidence="3" id="KW-1003">Cell membrane</keyword>
<keyword evidence="5 7" id="KW-1133">Transmembrane helix</keyword>
<comment type="similarity">
    <text evidence="2">Belongs to the MscS (TC 1.A.23) family.</text>
</comment>
<accession>A0ABN1I4Q8</accession>
<evidence type="ECO:0000259" key="10">
    <source>
        <dbReference type="Pfam" id="PF21088"/>
    </source>
</evidence>
<name>A0ABN1I4Q8_9GAMM</name>
<organism evidence="11 12">
    <name type="scientific">Marinobacterium maritimum</name>
    <dbReference type="NCBI Taxonomy" id="500162"/>
    <lineage>
        <taxon>Bacteria</taxon>
        <taxon>Pseudomonadati</taxon>
        <taxon>Pseudomonadota</taxon>
        <taxon>Gammaproteobacteria</taxon>
        <taxon>Oceanospirillales</taxon>
        <taxon>Oceanospirillaceae</taxon>
        <taxon>Marinobacterium</taxon>
    </lineage>
</organism>
<reference evidence="11 12" key="1">
    <citation type="journal article" date="2019" name="Int. J. Syst. Evol. Microbiol.">
        <title>The Global Catalogue of Microorganisms (GCM) 10K type strain sequencing project: providing services to taxonomists for standard genome sequencing and annotation.</title>
        <authorList>
            <consortium name="The Broad Institute Genomics Platform"/>
            <consortium name="The Broad Institute Genome Sequencing Center for Infectious Disease"/>
            <person name="Wu L."/>
            <person name="Ma J."/>
        </authorList>
    </citation>
    <scope>NUCLEOTIDE SEQUENCE [LARGE SCALE GENOMIC DNA]</scope>
    <source>
        <strain evidence="11 12">JCM 15134</strain>
    </source>
</reference>
<dbReference type="RefSeq" id="WP_343803314.1">
    <property type="nucleotide sequence ID" value="NZ_BAAAET010000001.1"/>
</dbReference>
<dbReference type="Gene3D" id="2.30.30.60">
    <property type="match status" value="1"/>
</dbReference>
<feature type="domain" description="Mechanosensitive ion channel MscS C-terminal" evidence="9">
    <location>
        <begin position="269"/>
        <end position="352"/>
    </location>
</feature>
<dbReference type="Gene3D" id="3.30.70.100">
    <property type="match status" value="1"/>
</dbReference>
<dbReference type="Pfam" id="PF21082">
    <property type="entry name" value="MS_channel_3rd"/>
    <property type="match status" value="1"/>
</dbReference>
<dbReference type="Pfam" id="PF00924">
    <property type="entry name" value="MS_channel_2nd"/>
    <property type="match status" value="1"/>
</dbReference>
<dbReference type="InterPro" id="IPR049142">
    <property type="entry name" value="MS_channel_1st"/>
</dbReference>
<dbReference type="SUPFAM" id="SSF82861">
    <property type="entry name" value="Mechanosensitive channel protein MscS (YggB), transmembrane region"/>
    <property type="match status" value="1"/>
</dbReference>
<dbReference type="PANTHER" id="PTHR43634">
    <property type="entry name" value="OW CONDUCTANCE MECHANOSENSITIVE CHANNEL"/>
    <property type="match status" value="1"/>
</dbReference>
<dbReference type="InterPro" id="IPR011014">
    <property type="entry name" value="MscS_channel_TM-2"/>
</dbReference>
<evidence type="ECO:0000313" key="12">
    <source>
        <dbReference type="Proteomes" id="UP001499915"/>
    </source>
</evidence>
<dbReference type="SUPFAM" id="SSF82689">
    <property type="entry name" value="Mechanosensitive channel protein MscS (YggB), C-terminal domain"/>
    <property type="match status" value="1"/>
</dbReference>
<dbReference type="InterPro" id="IPR011066">
    <property type="entry name" value="MscS_channel_C_sf"/>
</dbReference>
<feature type="transmembrane region" description="Helical" evidence="7">
    <location>
        <begin position="75"/>
        <end position="94"/>
    </location>
</feature>
<evidence type="ECO:0000259" key="8">
    <source>
        <dbReference type="Pfam" id="PF00924"/>
    </source>
</evidence>
<dbReference type="InterPro" id="IPR010920">
    <property type="entry name" value="LSM_dom_sf"/>
</dbReference>
<feature type="transmembrane region" description="Helical" evidence="7">
    <location>
        <begin position="149"/>
        <end position="176"/>
    </location>
</feature>
<dbReference type="Gene3D" id="1.10.287.1260">
    <property type="match status" value="1"/>
</dbReference>
<dbReference type="PROSITE" id="PS01246">
    <property type="entry name" value="UPF0003"/>
    <property type="match status" value="1"/>
</dbReference>
<keyword evidence="6 7" id="KW-0472">Membrane</keyword>
<evidence type="ECO:0000259" key="9">
    <source>
        <dbReference type="Pfam" id="PF21082"/>
    </source>
</evidence>
<dbReference type="PANTHER" id="PTHR43634:SF2">
    <property type="entry name" value="LOW CONDUCTANCE MECHANOSENSITIVE CHANNEL YNAI"/>
    <property type="match status" value="1"/>
</dbReference>
<gene>
    <name evidence="11" type="ORF">GCM10009104_10580</name>
</gene>